<keyword evidence="2" id="KW-1185">Reference proteome</keyword>
<name>A0A6L5XYR8_9FIRM</name>
<comment type="caution">
    <text evidence="1">The sequence shown here is derived from an EMBL/GenBank/DDBJ whole genome shotgun (WGS) entry which is preliminary data.</text>
</comment>
<dbReference type="EMBL" id="VUMT01000009">
    <property type="protein sequence ID" value="MSS63687.1"/>
    <property type="molecule type" value="Genomic_DNA"/>
</dbReference>
<proteinExistence type="predicted"/>
<sequence>MYIDNGNRVYTFDGDLEGFLLDKGVEAEHIERMKQKKLQYDKGRYYNSEYIKSGKWEREKRLVPLSRVIGTSRGTVGESVFDNVRTMEDGKREPTRFHSCLNFINKMSLEELRESYKNVFPVEMEYYTEEDEYYLTSDGNHRTLTAMLVGAEYINANVTPMYCDFEKREKCLAVDKFYEDFGITQISYSYMGAEIVFTDDEGGYAVNGFPRRIDENCYEYINKLSDEIKADMKMVKIWSKLPKIIVTILNMFSNNKRIIQYIEKTRHTHWDRQINIYDFE</sequence>
<dbReference type="Proteomes" id="UP000482209">
    <property type="component" value="Unassembled WGS sequence"/>
</dbReference>
<reference evidence="1 2" key="1">
    <citation type="submission" date="2019-08" db="EMBL/GenBank/DDBJ databases">
        <title>In-depth cultivation of the pig gut microbiome towards novel bacterial diversity and tailored functional studies.</title>
        <authorList>
            <person name="Wylensek D."/>
            <person name="Hitch T.C.A."/>
            <person name="Clavel T."/>
        </authorList>
    </citation>
    <scope>NUCLEOTIDE SEQUENCE [LARGE SCALE GENOMIC DNA]</scope>
    <source>
        <strain evidence="1 2">WCA-693-APC-MOT-I</strain>
    </source>
</reference>
<dbReference type="RefSeq" id="WP_154519099.1">
    <property type="nucleotide sequence ID" value="NZ_VUMT01000009.1"/>
</dbReference>
<protein>
    <recommendedName>
        <fullName evidence="3">ParB/Sulfiredoxin domain-containing protein</fullName>
    </recommendedName>
</protein>
<dbReference type="AlphaFoldDB" id="A0A6L5XYR8"/>
<evidence type="ECO:0000313" key="2">
    <source>
        <dbReference type="Proteomes" id="UP000482209"/>
    </source>
</evidence>
<accession>A0A6L5XYR8</accession>
<organism evidence="1 2">
    <name type="scientific">Velocimicrobium porci</name>
    <dbReference type="NCBI Taxonomy" id="2606634"/>
    <lineage>
        <taxon>Bacteria</taxon>
        <taxon>Bacillati</taxon>
        <taxon>Bacillota</taxon>
        <taxon>Clostridia</taxon>
        <taxon>Lachnospirales</taxon>
        <taxon>Lachnospiraceae</taxon>
        <taxon>Velocimicrobium</taxon>
    </lineage>
</organism>
<evidence type="ECO:0008006" key="3">
    <source>
        <dbReference type="Google" id="ProtNLM"/>
    </source>
</evidence>
<gene>
    <name evidence="1" type="ORF">FYJ58_07325</name>
</gene>
<evidence type="ECO:0000313" key="1">
    <source>
        <dbReference type="EMBL" id="MSS63687.1"/>
    </source>
</evidence>